<dbReference type="STRING" id="52.CMC5_026660"/>
<accession>A0A0K1ECE0</accession>
<dbReference type="KEGG" id="ccro:CMC5_026660"/>
<name>A0A0K1ECE0_CHOCO</name>
<dbReference type="EMBL" id="CP012159">
    <property type="protein sequence ID" value="AKT38519.1"/>
    <property type="molecule type" value="Genomic_DNA"/>
</dbReference>
<dbReference type="OrthoDB" id="9937774at2"/>
<dbReference type="Proteomes" id="UP000067626">
    <property type="component" value="Chromosome"/>
</dbReference>
<keyword evidence="2" id="KW-1185">Reference proteome</keyword>
<reference evidence="1 2" key="1">
    <citation type="submission" date="2015-07" db="EMBL/GenBank/DDBJ databases">
        <title>Genome analysis of myxobacterium Chondromyces crocatus Cm c5 reveals a high potential for natural compound synthesis and the genetic basis for the loss of fruiting body formation.</title>
        <authorList>
            <person name="Zaburannyi N."/>
            <person name="Bunk B."/>
            <person name="Maier J."/>
            <person name="Overmann J."/>
            <person name="Mueller R."/>
        </authorList>
    </citation>
    <scope>NUCLEOTIDE SEQUENCE [LARGE SCALE GENOMIC DNA]</scope>
    <source>
        <strain evidence="1 2">Cm c5</strain>
    </source>
</reference>
<dbReference type="RefSeq" id="WP_156338543.1">
    <property type="nucleotide sequence ID" value="NZ_CP012159.1"/>
</dbReference>
<evidence type="ECO:0000313" key="1">
    <source>
        <dbReference type="EMBL" id="AKT38519.1"/>
    </source>
</evidence>
<gene>
    <name evidence="1" type="ORF">CMC5_026660</name>
</gene>
<proteinExistence type="predicted"/>
<evidence type="ECO:0000313" key="2">
    <source>
        <dbReference type="Proteomes" id="UP000067626"/>
    </source>
</evidence>
<dbReference type="AlphaFoldDB" id="A0A0K1ECE0"/>
<sequence>MSGVIVLGDNADWIVAGWVYDNVLAYIAEELEPSRRELAQLLLNSRTGVALGYCDLSGLDAGQFQSLAQAAARALSAVKKRGPSAFHYPSFYPGFVDRFEELRRLLEGDARLTTRPR</sequence>
<protein>
    <submittedName>
        <fullName evidence="1">Uncharacterized protein</fullName>
    </submittedName>
</protein>
<organism evidence="1 2">
    <name type="scientific">Chondromyces crocatus</name>
    <dbReference type="NCBI Taxonomy" id="52"/>
    <lineage>
        <taxon>Bacteria</taxon>
        <taxon>Pseudomonadati</taxon>
        <taxon>Myxococcota</taxon>
        <taxon>Polyangia</taxon>
        <taxon>Polyangiales</taxon>
        <taxon>Polyangiaceae</taxon>
        <taxon>Chondromyces</taxon>
    </lineage>
</organism>